<dbReference type="AlphaFoldDB" id="A0A6A8SH36"/>
<dbReference type="GeneID" id="60058723"/>
<dbReference type="OrthoDB" id="1822027at2"/>
<gene>
    <name evidence="1" type="ORF">GMA92_01300</name>
</gene>
<comment type="caution">
    <text evidence="1">The sequence shown here is derived from an EMBL/GenBank/DDBJ whole genome shotgun (WGS) entry which is preliminary data.</text>
</comment>
<sequence>MSKIIRDLVGKHCIMSCEGALAFAGKVNFECEIIDVDEEWIKISFTDQKKKLTTKIIRIESIDHIDLI</sequence>
<dbReference type="Proteomes" id="UP000487649">
    <property type="component" value="Unassembled WGS sequence"/>
</dbReference>
<protein>
    <submittedName>
        <fullName evidence="1">Uncharacterized protein</fullName>
    </submittedName>
</protein>
<accession>A0A6A8SH36</accession>
<reference evidence="1 2" key="1">
    <citation type="journal article" date="2019" name="Nat. Med.">
        <title>A library of human gut bacterial isolates paired with longitudinal multiomics data enables mechanistic microbiome research.</title>
        <authorList>
            <person name="Poyet M."/>
            <person name="Groussin M."/>
            <person name="Gibbons S.M."/>
            <person name="Avila-Pacheco J."/>
            <person name="Jiang X."/>
            <person name="Kearney S.M."/>
            <person name="Perrotta A.R."/>
            <person name="Berdy B."/>
            <person name="Zhao S."/>
            <person name="Lieberman T.D."/>
            <person name="Swanson P.K."/>
            <person name="Smith M."/>
            <person name="Roesemann S."/>
            <person name="Alexander J.E."/>
            <person name="Rich S.A."/>
            <person name="Livny J."/>
            <person name="Vlamakis H."/>
            <person name="Clish C."/>
            <person name="Bullock K."/>
            <person name="Deik A."/>
            <person name="Scott J."/>
            <person name="Pierce K.A."/>
            <person name="Xavier R.J."/>
            <person name="Alm E.J."/>
        </authorList>
    </citation>
    <scope>NUCLEOTIDE SEQUENCE [LARGE SCALE GENOMIC DNA]</scope>
    <source>
        <strain evidence="1 2">BIOML-A198</strain>
    </source>
</reference>
<evidence type="ECO:0000313" key="2">
    <source>
        <dbReference type="Proteomes" id="UP000487649"/>
    </source>
</evidence>
<evidence type="ECO:0000313" key="1">
    <source>
        <dbReference type="EMBL" id="MTK20072.1"/>
    </source>
</evidence>
<dbReference type="RefSeq" id="WP_006783733.1">
    <property type="nucleotide sequence ID" value="NZ_CABJBH010000006.1"/>
</dbReference>
<name>A0A6A8SH36_9FIRM</name>
<proteinExistence type="predicted"/>
<dbReference type="EMBL" id="WMQE01000002">
    <property type="protein sequence ID" value="MTK20072.1"/>
    <property type="molecule type" value="Genomic_DNA"/>
</dbReference>
<organism evidence="1 2">
    <name type="scientific">Turicibacter sanguinis</name>
    <dbReference type="NCBI Taxonomy" id="154288"/>
    <lineage>
        <taxon>Bacteria</taxon>
        <taxon>Bacillati</taxon>
        <taxon>Bacillota</taxon>
        <taxon>Erysipelotrichia</taxon>
        <taxon>Erysipelotrichales</taxon>
        <taxon>Turicibacteraceae</taxon>
        <taxon>Turicibacter</taxon>
    </lineage>
</organism>